<proteinExistence type="predicted"/>
<sequence>MNLFQGGAMGIMPETPESIKTLHGFAKPFTFACATSKLGRIHSSHKRAQLSLGLNPFALYLIEA</sequence>
<dbReference type="Proteomes" id="UP000053864">
    <property type="component" value="Unassembled WGS sequence"/>
</dbReference>
<name>W2HQV6_PHYNI</name>
<evidence type="ECO:0000313" key="1">
    <source>
        <dbReference type="EMBL" id="ETL24369.1"/>
    </source>
</evidence>
<protein>
    <submittedName>
        <fullName evidence="1">Uncharacterized protein</fullName>
    </submittedName>
</protein>
<dbReference type="AlphaFoldDB" id="W2HQV6"/>
<dbReference type="EMBL" id="KI676824">
    <property type="protein sequence ID" value="ETL24369.1"/>
    <property type="molecule type" value="Genomic_DNA"/>
</dbReference>
<reference evidence="1" key="1">
    <citation type="submission" date="2013-11" db="EMBL/GenBank/DDBJ databases">
        <title>The Genome Sequence of Phytophthora parasitica CJ05E6.</title>
        <authorList>
            <consortium name="The Broad Institute Genomics Platform"/>
            <person name="Russ C."/>
            <person name="Tyler B."/>
            <person name="Panabieres F."/>
            <person name="Shan W."/>
            <person name="Tripathy S."/>
            <person name="Grunwald N."/>
            <person name="Machado M."/>
            <person name="Johnson C.S."/>
            <person name="Arredondo F."/>
            <person name="Hong C."/>
            <person name="Coffey M."/>
            <person name="Young S.K."/>
            <person name="Zeng Q."/>
            <person name="Gargeya S."/>
            <person name="Fitzgerald M."/>
            <person name="Abouelleil A."/>
            <person name="Alvarado L."/>
            <person name="Chapman S.B."/>
            <person name="Gainer-Dewar J."/>
            <person name="Goldberg J."/>
            <person name="Griggs A."/>
            <person name="Gujja S."/>
            <person name="Hansen M."/>
            <person name="Howarth C."/>
            <person name="Imamovic A."/>
            <person name="Ireland A."/>
            <person name="Larimer J."/>
            <person name="McCowan C."/>
            <person name="Murphy C."/>
            <person name="Pearson M."/>
            <person name="Poon T.W."/>
            <person name="Priest M."/>
            <person name="Roberts A."/>
            <person name="Saif S."/>
            <person name="Shea T."/>
            <person name="Sykes S."/>
            <person name="Wortman J."/>
            <person name="Nusbaum C."/>
            <person name="Birren B."/>
        </authorList>
    </citation>
    <scope>NUCLEOTIDE SEQUENCE [LARGE SCALE GENOMIC DNA]</scope>
    <source>
        <strain evidence="1">CJ05E6</strain>
    </source>
</reference>
<accession>W2HQV6</accession>
<organism evidence="1">
    <name type="scientific">Phytophthora nicotianae</name>
    <name type="common">Potato buckeye rot agent</name>
    <name type="synonym">Phytophthora parasitica</name>
    <dbReference type="NCBI Taxonomy" id="4792"/>
    <lineage>
        <taxon>Eukaryota</taxon>
        <taxon>Sar</taxon>
        <taxon>Stramenopiles</taxon>
        <taxon>Oomycota</taxon>
        <taxon>Peronosporomycetes</taxon>
        <taxon>Peronosporales</taxon>
        <taxon>Peronosporaceae</taxon>
        <taxon>Phytophthora</taxon>
    </lineage>
</organism>
<gene>
    <name evidence="1" type="ORF">L916_21617</name>
</gene>